<dbReference type="NCBIfam" id="NF045522">
    <property type="entry name" value="MXAN_2561_fam"/>
    <property type="match status" value="1"/>
</dbReference>
<dbReference type="AlphaFoldDB" id="A0A2W5TIA6"/>
<dbReference type="Proteomes" id="UP000249061">
    <property type="component" value="Unassembled WGS sequence"/>
</dbReference>
<dbReference type="Gene3D" id="2.60.40.10">
    <property type="entry name" value="Immunoglobulins"/>
    <property type="match status" value="1"/>
</dbReference>
<protein>
    <recommendedName>
        <fullName evidence="2">Fibronectin type-III domain-containing protein</fullName>
    </recommendedName>
</protein>
<feature type="domain" description="Fibronectin type-III" evidence="2">
    <location>
        <begin position="173"/>
        <end position="266"/>
    </location>
</feature>
<proteinExistence type="predicted"/>
<dbReference type="InterPro" id="IPR036116">
    <property type="entry name" value="FN3_sf"/>
</dbReference>
<comment type="caution">
    <text evidence="3">The sequence shown here is derived from an EMBL/GenBank/DDBJ whole genome shotgun (WGS) entry which is preliminary data.</text>
</comment>
<accession>A0A2W5TIA6</accession>
<dbReference type="PROSITE" id="PS50853">
    <property type="entry name" value="FN3"/>
    <property type="match status" value="1"/>
</dbReference>
<dbReference type="SUPFAM" id="SSF49265">
    <property type="entry name" value="Fibronectin type III"/>
    <property type="match status" value="1"/>
</dbReference>
<keyword evidence="1" id="KW-0732">Signal</keyword>
<dbReference type="InterPro" id="IPR003961">
    <property type="entry name" value="FN3_dom"/>
</dbReference>
<feature type="signal peptide" evidence="1">
    <location>
        <begin position="1"/>
        <end position="18"/>
    </location>
</feature>
<dbReference type="InterPro" id="IPR013783">
    <property type="entry name" value="Ig-like_fold"/>
</dbReference>
<sequence length="313" mass="32632">MKRILLFSVLMSATAAVAQPAGVLSLRWAGDYSTDTYTYGAGECGDTITLTWNNLSLYNFQQLQCPSNGAKMWATTASSCGTEPAAGDLSLGTLSAIQLSTTRTGPVSVRIADLPGHTAIQADGGVGGCPLPMPSTLSHQICISYHSNVFSGVSCSASQVSGSGTKFVYDTLPPSAPNIVQAVAQDGAASVEFTVDSDTEEVLIEVKGPTDPDFTETGTAVVANTNTVRAEGLTNDVRYEIRLRARDGAGNVSDPSGSEFVTPILTYGLLGYYGSEGNSLEGGCSAAGGLLPMLFVAWALRSRFRRNKGSSSR</sequence>
<evidence type="ECO:0000256" key="1">
    <source>
        <dbReference type="SAM" id="SignalP"/>
    </source>
</evidence>
<evidence type="ECO:0000313" key="3">
    <source>
        <dbReference type="EMBL" id="PZR13537.1"/>
    </source>
</evidence>
<evidence type="ECO:0000313" key="4">
    <source>
        <dbReference type="Proteomes" id="UP000249061"/>
    </source>
</evidence>
<dbReference type="CDD" id="cd00063">
    <property type="entry name" value="FN3"/>
    <property type="match status" value="1"/>
</dbReference>
<reference evidence="3 4" key="1">
    <citation type="submission" date="2017-08" db="EMBL/GenBank/DDBJ databases">
        <title>Infants hospitalized years apart are colonized by the same room-sourced microbial strains.</title>
        <authorList>
            <person name="Brooks B."/>
            <person name="Olm M.R."/>
            <person name="Firek B.A."/>
            <person name="Baker R."/>
            <person name="Thomas B.C."/>
            <person name="Morowitz M.J."/>
            <person name="Banfield J.F."/>
        </authorList>
    </citation>
    <scope>NUCLEOTIDE SEQUENCE [LARGE SCALE GENOMIC DNA]</scope>
    <source>
        <strain evidence="3">S2_003_000_R2_14</strain>
    </source>
</reference>
<organism evidence="3 4">
    <name type="scientific">Archangium gephyra</name>
    <dbReference type="NCBI Taxonomy" id="48"/>
    <lineage>
        <taxon>Bacteria</taxon>
        <taxon>Pseudomonadati</taxon>
        <taxon>Myxococcota</taxon>
        <taxon>Myxococcia</taxon>
        <taxon>Myxococcales</taxon>
        <taxon>Cystobacterineae</taxon>
        <taxon>Archangiaceae</taxon>
        <taxon>Archangium</taxon>
    </lineage>
</organism>
<gene>
    <name evidence="3" type="ORF">DI536_12350</name>
</gene>
<evidence type="ECO:0000259" key="2">
    <source>
        <dbReference type="PROSITE" id="PS50853"/>
    </source>
</evidence>
<dbReference type="EMBL" id="QFQP01000009">
    <property type="protein sequence ID" value="PZR13537.1"/>
    <property type="molecule type" value="Genomic_DNA"/>
</dbReference>
<name>A0A2W5TIA6_9BACT</name>
<feature type="chain" id="PRO_5016035542" description="Fibronectin type-III domain-containing protein" evidence="1">
    <location>
        <begin position="19"/>
        <end position="313"/>
    </location>
</feature>